<dbReference type="AlphaFoldDB" id="A0A7W8JTV1"/>
<evidence type="ECO:0000313" key="2">
    <source>
        <dbReference type="EMBL" id="MBB5363064.1"/>
    </source>
</evidence>
<dbReference type="EMBL" id="JACHFL010000004">
    <property type="protein sequence ID" value="MBB5363064.1"/>
    <property type="molecule type" value="Genomic_DNA"/>
</dbReference>
<dbReference type="Proteomes" id="UP000552709">
    <property type="component" value="Unassembled WGS sequence"/>
</dbReference>
<dbReference type="Pfam" id="PF20066">
    <property type="entry name" value="Glyoxalase_8"/>
    <property type="match status" value="1"/>
</dbReference>
<comment type="caution">
    <text evidence="2">The sequence shown here is derived from an EMBL/GenBank/DDBJ whole genome shotgun (WGS) entry which is preliminary data.</text>
</comment>
<evidence type="ECO:0000313" key="3">
    <source>
        <dbReference type="Proteomes" id="UP000552709"/>
    </source>
</evidence>
<accession>A0A7W8JTV1</accession>
<evidence type="ECO:0000259" key="1">
    <source>
        <dbReference type="Pfam" id="PF20066"/>
    </source>
</evidence>
<keyword evidence="3" id="KW-1185">Reference proteome</keyword>
<gene>
    <name evidence="2" type="ORF">HNQ08_002162</name>
</gene>
<organism evidence="2 3">
    <name type="scientific">Deinococcus humi</name>
    <dbReference type="NCBI Taxonomy" id="662880"/>
    <lineage>
        <taxon>Bacteria</taxon>
        <taxon>Thermotogati</taxon>
        <taxon>Deinococcota</taxon>
        <taxon>Deinococci</taxon>
        <taxon>Deinococcales</taxon>
        <taxon>Deinococcaceae</taxon>
        <taxon>Deinococcus</taxon>
    </lineage>
</organism>
<protein>
    <recommendedName>
        <fullName evidence="1">Glyoxalase-related protein domain-containing protein</fullName>
    </recommendedName>
</protein>
<reference evidence="2 3" key="1">
    <citation type="submission" date="2020-08" db="EMBL/GenBank/DDBJ databases">
        <title>Genomic Encyclopedia of Type Strains, Phase IV (KMG-IV): sequencing the most valuable type-strain genomes for metagenomic binning, comparative biology and taxonomic classification.</title>
        <authorList>
            <person name="Goeker M."/>
        </authorList>
    </citation>
    <scope>NUCLEOTIDE SEQUENCE [LARGE SCALE GENOMIC DNA]</scope>
    <source>
        <strain evidence="2 3">DSM 27939</strain>
    </source>
</reference>
<name>A0A7W8JTV1_9DEIO</name>
<dbReference type="InterPro" id="IPR045517">
    <property type="entry name" value="Glyoxalase_8"/>
</dbReference>
<dbReference type="RefSeq" id="WP_184131247.1">
    <property type="nucleotide sequence ID" value="NZ_JACHFL010000004.1"/>
</dbReference>
<proteinExistence type="predicted"/>
<feature type="domain" description="Glyoxalase-related protein" evidence="1">
    <location>
        <begin position="1"/>
        <end position="58"/>
    </location>
</feature>
<sequence>MNSDPQSVRDVKARARAIHDELKRQGHADVAYGNCLHQVAVQDGYRNWHTYSAKLRADAGLSKVKRTA</sequence>